<dbReference type="AlphaFoldDB" id="A0A380WB19"/>
<evidence type="ECO:0000256" key="1">
    <source>
        <dbReference type="SAM" id="Phobius"/>
    </source>
</evidence>
<name>A0A380WB19_AFIFE</name>
<dbReference type="RefSeq" id="WP_002716439.1">
    <property type="nucleotide sequence ID" value="NZ_UFSI01000001.1"/>
</dbReference>
<reference evidence="2 3" key="1">
    <citation type="submission" date="2018-06" db="EMBL/GenBank/DDBJ databases">
        <authorList>
            <consortium name="Pathogen Informatics"/>
            <person name="Doyle S."/>
        </authorList>
    </citation>
    <scope>NUCLEOTIDE SEQUENCE [LARGE SCALE GENOMIC DNA]</scope>
    <source>
        <strain evidence="2 3">NCTC12722</strain>
    </source>
</reference>
<keyword evidence="1" id="KW-1133">Transmembrane helix</keyword>
<gene>
    <name evidence="2" type="ORF">NCTC12722_02826</name>
</gene>
<dbReference type="OrthoDB" id="9964708at2"/>
<protein>
    <submittedName>
        <fullName evidence="2">Uncharacterized protein</fullName>
    </submittedName>
</protein>
<sequence length="73" mass="7891">MPQHLSADPAKHPVWSEHGAVANRRYSPVVRLGTVAFWTLIAGLLLARLLVADPNTSETTASTPQTQTTTALR</sequence>
<organism evidence="2 3">
    <name type="scientific">Afipia felis</name>
    <name type="common">Cat scratch disease bacillus</name>
    <dbReference type="NCBI Taxonomy" id="1035"/>
    <lineage>
        <taxon>Bacteria</taxon>
        <taxon>Pseudomonadati</taxon>
        <taxon>Pseudomonadota</taxon>
        <taxon>Alphaproteobacteria</taxon>
        <taxon>Hyphomicrobiales</taxon>
        <taxon>Nitrobacteraceae</taxon>
        <taxon>Afipia</taxon>
    </lineage>
</organism>
<accession>A0A380WB19</accession>
<evidence type="ECO:0000313" key="2">
    <source>
        <dbReference type="EMBL" id="SUU85613.1"/>
    </source>
</evidence>
<proteinExistence type="predicted"/>
<feature type="transmembrane region" description="Helical" evidence="1">
    <location>
        <begin position="32"/>
        <end position="51"/>
    </location>
</feature>
<keyword evidence="1" id="KW-0812">Transmembrane</keyword>
<evidence type="ECO:0000313" key="3">
    <source>
        <dbReference type="Proteomes" id="UP000254343"/>
    </source>
</evidence>
<dbReference type="EMBL" id="UIGB01000001">
    <property type="protein sequence ID" value="SUU85613.1"/>
    <property type="molecule type" value="Genomic_DNA"/>
</dbReference>
<keyword evidence="1" id="KW-0472">Membrane</keyword>
<dbReference type="Proteomes" id="UP000254343">
    <property type="component" value="Unassembled WGS sequence"/>
</dbReference>